<evidence type="ECO:0000313" key="2">
    <source>
        <dbReference type="Proteomes" id="UP001150581"/>
    </source>
</evidence>
<comment type="caution">
    <text evidence="1">The sequence shown here is derived from an EMBL/GenBank/DDBJ whole genome shotgun (WGS) entry which is preliminary data.</text>
</comment>
<organism evidence="1 2">
    <name type="scientific">Kickxella alabastrina</name>
    <dbReference type="NCBI Taxonomy" id="61397"/>
    <lineage>
        <taxon>Eukaryota</taxon>
        <taxon>Fungi</taxon>
        <taxon>Fungi incertae sedis</taxon>
        <taxon>Zoopagomycota</taxon>
        <taxon>Kickxellomycotina</taxon>
        <taxon>Kickxellomycetes</taxon>
        <taxon>Kickxellales</taxon>
        <taxon>Kickxellaceae</taxon>
        <taxon>Kickxella</taxon>
    </lineage>
</organism>
<name>A0ACC1I414_9FUNG</name>
<gene>
    <name evidence="1" type="ORF">LPJ66_009368</name>
</gene>
<protein>
    <submittedName>
        <fullName evidence="1">Uncharacterized protein</fullName>
    </submittedName>
</protein>
<keyword evidence="2" id="KW-1185">Reference proteome</keyword>
<evidence type="ECO:0000313" key="1">
    <source>
        <dbReference type="EMBL" id="KAJ1886950.1"/>
    </source>
</evidence>
<proteinExistence type="predicted"/>
<dbReference type="Proteomes" id="UP001150581">
    <property type="component" value="Unassembled WGS sequence"/>
</dbReference>
<accession>A0ACC1I414</accession>
<sequence>MWRLPMTNGLRPPVVFALALWMILLAILGFTRLIKLPVSDKALHFVGFGTMSVLLFFAFQATIPRRKVWALTVGTMLLVSFFSEVLQRLFTGREFDWADIVANLMGALTFLFAAWMVDRWIVQPRARNQGYRDSSRYWVVESGARASAGSADYEIEDEMDVELDEIFVDTPPQQQPQQPTRSPRQQHVSQN</sequence>
<dbReference type="EMBL" id="JANBPG010002127">
    <property type="protein sequence ID" value="KAJ1886950.1"/>
    <property type="molecule type" value="Genomic_DNA"/>
</dbReference>
<reference evidence="1" key="1">
    <citation type="submission" date="2022-07" db="EMBL/GenBank/DDBJ databases">
        <title>Phylogenomic reconstructions and comparative analyses of Kickxellomycotina fungi.</title>
        <authorList>
            <person name="Reynolds N.K."/>
            <person name="Stajich J.E."/>
            <person name="Barry K."/>
            <person name="Grigoriev I.V."/>
            <person name="Crous P."/>
            <person name="Smith M.E."/>
        </authorList>
    </citation>
    <scope>NUCLEOTIDE SEQUENCE</scope>
    <source>
        <strain evidence="1">Benny 63K</strain>
    </source>
</reference>